<gene>
    <name evidence="1" type="ORF">SDC9_33192</name>
</gene>
<proteinExistence type="predicted"/>
<comment type="caution">
    <text evidence="1">The sequence shown here is derived from an EMBL/GenBank/DDBJ whole genome shotgun (WGS) entry which is preliminary data.</text>
</comment>
<evidence type="ECO:0000313" key="1">
    <source>
        <dbReference type="EMBL" id="MPL87198.1"/>
    </source>
</evidence>
<accession>A0A644V790</accession>
<dbReference type="AlphaFoldDB" id="A0A644V790"/>
<sequence>MLVQFGKGMTGCGHMRKNQPRIGANPPFGRGESDLLFLTLATLVPRLARPSSGTFGQILSAPQRLPTGLCLPHFETTTRKSYSKNLLMIGDWAREIPLTGAAGAATGFARTFPMRDEQDSEAGLRK</sequence>
<name>A0A644V790_9ZZZZ</name>
<reference evidence="1" key="1">
    <citation type="submission" date="2019-08" db="EMBL/GenBank/DDBJ databases">
        <authorList>
            <person name="Kucharzyk K."/>
            <person name="Murdoch R.W."/>
            <person name="Higgins S."/>
            <person name="Loffler F."/>
        </authorList>
    </citation>
    <scope>NUCLEOTIDE SEQUENCE</scope>
</reference>
<organism evidence="1">
    <name type="scientific">bioreactor metagenome</name>
    <dbReference type="NCBI Taxonomy" id="1076179"/>
    <lineage>
        <taxon>unclassified sequences</taxon>
        <taxon>metagenomes</taxon>
        <taxon>ecological metagenomes</taxon>
    </lineage>
</organism>
<protein>
    <submittedName>
        <fullName evidence="1">Uncharacterized protein</fullName>
    </submittedName>
</protein>
<dbReference type="EMBL" id="VSSQ01000234">
    <property type="protein sequence ID" value="MPL87198.1"/>
    <property type="molecule type" value="Genomic_DNA"/>
</dbReference>